<reference evidence="1 2" key="1">
    <citation type="submission" date="2023-04" db="EMBL/GenBank/DDBJ databases">
        <title>Acinetobacter johnsonii isolate AYTCM encoding NDM-1, OXA-58 and PER-1.</title>
        <authorList>
            <person name="Tian C."/>
            <person name="Wang S."/>
            <person name="Fan X."/>
            <person name="Xia D."/>
        </authorList>
    </citation>
    <scope>NUCLEOTIDE SEQUENCE [LARGE SCALE GENOMIC DNA]</scope>
    <source>
        <strain evidence="1 2">AYTCM</strain>
    </source>
</reference>
<evidence type="ECO:0000313" key="2">
    <source>
        <dbReference type="Proteomes" id="UP001244586"/>
    </source>
</evidence>
<dbReference type="RefSeq" id="WP_058952342.1">
    <property type="nucleotide sequence ID" value="NZ_CP037424.1"/>
</dbReference>
<sequence length="489" mass="58127">MADKVFDHTIFRVAHPLVQSLITQSIEIRKFRIKFPTFYQYLLFKKAHIVELLKIELKLRVQCYYEKWGDREEASLEPEVACQSQDERIERDVLKILYERQFISQAIGFIQTDKVLIYDEFLITQAIMNRFDIDKLFRKISIDFWREVHDIYPLNITGVFKETVLSYLHENKLYLPNVLSDWSMEELLLDFLPIFISYEKFKNIKNESKKVPETRLPTFDECKEILKPLFGYNTPLQRYQKSYLEYNAFYETGRTSDYLGLMIHLDEEPQEIPFLLRDYLIKFQMRKIDKISGGTSSFEKNDIDKIEFLSSVAYEMIEALDKITNKKMGKNINESISQYMTTLSSIIALCYFDRSFSKAYDLNFYEKMDIHQSIIFIKKNNNTLTDKVFEDLNSSFEKIKENKKKYDYSEFMVDLEKLMNYSDKIDLIVSPPNRGKRQISGITCILKEEQGKGNNKPRYHYDFVYKSLKQTIPARLRELLPEVDEAIAL</sequence>
<organism evidence="1 2">
    <name type="scientific">Acinetobacter johnsonii</name>
    <dbReference type="NCBI Taxonomy" id="40214"/>
    <lineage>
        <taxon>Bacteria</taxon>
        <taxon>Pseudomonadati</taxon>
        <taxon>Pseudomonadota</taxon>
        <taxon>Gammaproteobacteria</taxon>
        <taxon>Moraxellales</taxon>
        <taxon>Moraxellaceae</taxon>
        <taxon>Acinetobacter</taxon>
    </lineage>
</organism>
<gene>
    <name evidence="1" type="ORF">QBJ73_09780</name>
</gene>
<accession>A0AAJ6LEA8</accession>
<proteinExistence type="predicted"/>
<dbReference type="AlphaFoldDB" id="A0AAJ6LEA8"/>
<keyword evidence="2" id="KW-1185">Reference proteome</keyword>
<evidence type="ECO:0000313" key="1">
    <source>
        <dbReference type="EMBL" id="WMG16731.1"/>
    </source>
</evidence>
<protein>
    <submittedName>
        <fullName evidence="1">Uncharacterized protein</fullName>
    </submittedName>
</protein>
<dbReference type="EMBL" id="CP121776">
    <property type="protein sequence ID" value="WMG16731.1"/>
    <property type="molecule type" value="Genomic_DNA"/>
</dbReference>
<name>A0AAJ6LEA8_ACIJO</name>
<dbReference type="Proteomes" id="UP001244586">
    <property type="component" value="Chromosome"/>
</dbReference>